<name>A0A9W9YIB4_9CNID</name>
<gene>
    <name evidence="1" type="ORF">OS493_035794</name>
</gene>
<protein>
    <submittedName>
        <fullName evidence="1">Uncharacterized protein</fullName>
    </submittedName>
</protein>
<proteinExistence type="predicted"/>
<organism evidence="1 2">
    <name type="scientific">Desmophyllum pertusum</name>
    <dbReference type="NCBI Taxonomy" id="174260"/>
    <lineage>
        <taxon>Eukaryota</taxon>
        <taxon>Metazoa</taxon>
        <taxon>Cnidaria</taxon>
        <taxon>Anthozoa</taxon>
        <taxon>Hexacorallia</taxon>
        <taxon>Scleractinia</taxon>
        <taxon>Caryophylliina</taxon>
        <taxon>Caryophylliidae</taxon>
        <taxon>Desmophyllum</taxon>
    </lineage>
</organism>
<comment type="caution">
    <text evidence="1">The sequence shown here is derived from an EMBL/GenBank/DDBJ whole genome shotgun (WGS) entry which is preliminary data.</text>
</comment>
<evidence type="ECO:0000313" key="1">
    <source>
        <dbReference type="EMBL" id="KAJ7351729.1"/>
    </source>
</evidence>
<dbReference type="AlphaFoldDB" id="A0A9W9YIB4"/>
<dbReference type="Proteomes" id="UP001163046">
    <property type="component" value="Unassembled WGS sequence"/>
</dbReference>
<evidence type="ECO:0000313" key="2">
    <source>
        <dbReference type="Proteomes" id="UP001163046"/>
    </source>
</evidence>
<sequence>MAYFNSSRPIIVVRVEARKQTVVSDQSREGNYESTCDTAVNKRDEEIPPYFACRHLCKGLVPSCPPNMGGRSSLGKVSSPNEAKACTEKSKADEGGGAGIIHQRGELTVQRLSAEVSGKVQKFSRIGAREFEPFADYEDITLNLLVRSTSHPQSVKSVVCDVLAGEQGPSCSTSPLEITFY</sequence>
<reference evidence="1" key="1">
    <citation type="submission" date="2023-01" db="EMBL/GenBank/DDBJ databases">
        <title>Genome assembly of the deep-sea coral Lophelia pertusa.</title>
        <authorList>
            <person name="Herrera S."/>
            <person name="Cordes E."/>
        </authorList>
    </citation>
    <scope>NUCLEOTIDE SEQUENCE</scope>
    <source>
        <strain evidence="1">USNM1676648</strain>
        <tissue evidence="1">Polyp</tissue>
    </source>
</reference>
<dbReference type="OrthoDB" id="5953554at2759"/>
<accession>A0A9W9YIB4</accession>
<keyword evidence="2" id="KW-1185">Reference proteome</keyword>
<dbReference type="EMBL" id="MU827357">
    <property type="protein sequence ID" value="KAJ7351729.1"/>
    <property type="molecule type" value="Genomic_DNA"/>
</dbReference>